<dbReference type="Proteomes" id="UP001225378">
    <property type="component" value="Chromosome"/>
</dbReference>
<protein>
    <recommendedName>
        <fullName evidence="10 11">UDP-N-acetylmuramoyl-tripeptide--D-alanyl-D-alanine ligase</fullName>
        <ecNumber evidence="10 11">6.3.2.10</ecNumber>
    </recommendedName>
    <alternativeName>
        <fullName evidence="10">D-alanyl-D-alanine-adding enzyme</fullName>
    </alternativeName>
</protein>
<keyword evidence="5 10" id="KW-0067">ATP-binding</keyword>
<evidence type="ECO:0000256" key="11">
    <source>
        <dbReference type="RuleBase" id="RU004136"/>
    </source>
</evidence>
<sequence length="453" mass="48635">MKFKLSDIATAVQGRLIGAERTIEAVSIDSRTLQSGDLYIAIKGENFDGHDFIDMAVSAGASAVIGERRVDIELPQVVVSDSRLALAELAGAWRRKLPLKVAGVTGSNGKTTVKEMITAILSVSDPVLSTLGNLNNDIGVPLTLLRLDHHHRYAVIEMGANHPGEIAYSSRYAQPDVAVITNVGAAHIEGFGDLQTVAASKGEMIATLVDDGIAVLNAEDEFYSFWQRLAGQRRTVSFGFRQTADVRAVNIGMRISNDQFVTQFDIDSGAGRETVQMQLAGVHNVSNALAAATVCLQFGIGLAQIRQGLATMRPVTGRLQPWVGKRGSIVIDDSYNANPSSLQAALEVLGLCQGEPWLVLGAFAELGEDSARLHREMGQLCKTMKVARLFAIGADAQHCVEGFGEGGMFFDSLDELIASLQQQLTGNETILIKGSRARKMEQVAAALVENFRA</sequence>
<comment type="subcellular location">
    <subcellularLocation>
        <location evidence="10 11">Cytoplasm</location>
    </subcellularLocation>
</comment>
<dbReference type="GO" id="GO:0005737">
    <property type="term" value="C:cytoplasm"/>
    <property type="evidence" value="ECO:0007669"/>
    <property type="project" value="UniProtKB-SubCell"/>
</dbReference>
<evidence type="ECO:0000256" key="1">
    <source>
        <dbReference type="ARBA" id="ARBA00022490"/>
    </source>
</evidence>
<dbReference type="Pfam" id="PF02875">
    <property type="entry name" value="Mur_ligase_C"/>
    <property type="match status" value="1"/>
</dbReference>
<keyword evidence="16" id="KW-1185">Reference proteome</keyword>
<dbReference type="KEGG" id="mech:Q9L42_006320"/>
<evidence type="ECO:0000313" key="15">
    <source>
        <dbReference type="EMBL" id="XBS21735.1"/>
    </source>
</evidence>
<feature type="domain" description="Mur ligase central" evidence="14">
    <location>
        <begin position="104"/>
        <end position="294"/>
    </location>
</feature>
<gene>
    <name evidence="10 15" type="primary">murF</name>
    <name evidence="15" type="ORF">Q9L42_006320</name>
</gene>
<keyword evidence="9 10" id="KW-0961">Cell wall biogenesis/degradation</keyword>
<evidence type="ECO:0000256" key="4">
    <source>
        <dbReference type="ARBA" id="ARBA00022741"/>
    </source>
</evidence>
<evidence type="ECO:0000256" key="9">
    <source>
        <dbReference type="ARBA" id="ARBA00023316"/>
    </source>
</evidence>
<accession>A0AAU7NXN3</accession>
<dbReference type="EC" id="6.3.2.10" evidence="10 11"/>
<dbReference type="Gene3D" id="3.40.1390.10">
    <property type="entry name" value="MurE/MurF, N-terminal domain"/>
    <property type="match status" value="1"/>
</dbReference>
<dbReference type="SUPFAM" id="SSF53623">
    <property type="entry name" value="MurD-like peptide ligases, catalytic domain"/>
    <property type="match status" value="1"/>
</dbReference>
<evidence type="ECO:0000259" key="13">
    <source>
        <dbReference type="Pfam" id="PF02875"/>
    </source>
</evidence>
<evidence type="ECO:0000313" key="16">
    <source>
        <dbReference type="Proteomes" id="UP001225378"/>
    </source>
</evidence>
<comment type="catalytic activity">
    <reaction evidence="10 11">
        <text>D-alanyl-D-alanine + UDP-N-acetyl-alpha-D-muramoyl-L-alanyl-gamma-D-glutamyl-meso-2,6-diaminopimelate + ATP = UDP-N-acetyl-alpha-D-muramoyl-L-alanyl-gamma-D-glutamyl-meso-2,6-diaminopimeloyl-D-alanyl-D-alanine + ADP + phosphate + H(+)</text>
        <dbReference type="Rhea" id="RHEA:28374"/>
        <dbReference type="ChEBI" id="CHEBI:15378"/>
        <dbReference type="ChEBI" id="CHEBI:30616"/>
        <dbReference type="ChEBI" id="CHEBI:43474"/>
        <dbReference type="ChEBI" id="CHEBI:57822"/>
        <dbReference type="ChEBI" id="CHEBI:61386"/>
        <dbReference type="ChEBI" id="CHEBI:83905"/>
        <dbReference type="ChEBI" id="CHEBI:456216"/>
        <dbReference type="EC" id="6.3.2.10"/>
    </reaction>
</comment>
<comment type="pathway">
    <text evidence="10 11">Cell wall biogenesis; peptidoglycan biosynthesis.</text>
</comment>
<feature type="domain" description="Mur ligase C-terminal" evidence="13">
    <location>
        <begin position="317"/>
        <end position="436"/>
    </location>
</feature>
<dbReference type="SUPFAM" id="SSF53244">
    <property type="entry name" value="MurD-like peptide ligases, peptide-binding domain"/>
    <property type="match status" value="1"/>
</dbReference>
<dbReference type="GO" id="GO:0005524">
    <property type="term" value="F:ATP binding"/>
    <property type="evidence" value="ECO:0007669"/>
    <property type="project" value="UniProtKB-UniRule"/>
</dbReference>
<dbReference type="Pfam" id="PF08245">
    <property type="entry name" value="Mur_ligase_M"/>
    <property type="match status" value="1"/>
</dbReference>
<dbReference type="InterPro" id="IPR000713">
    <property type="entry name" value="Mur_ligase_N"/>
</dbReference>
<name>A0AAU7NXN3_9GAMM</name>
<keyword evidence="1 10" id="KW-0963">Cytoplasm</keyword>
<keyword evidence="7 10" id="KW-0573">Peptidoglycan synthesis</keyword>
<dbReference type="InterPro" id="IPR013221">
    <property type="entry name" value="Mur_ligase_cen"/>
</dbReference>
<dbReference type="InterPro" id="IPR036615">
    <property type="entry name" value="Mur_ligase_C_dom_sf"/>
</dbReference>
<organism evidence="15 16">
    <name type="scientific">Methylomarinum roseum</name>
    <dbReference type="NCBI Taxonomy" id="3067653"/>
    <lineage>
        <taxon>Bacteria</taxon>
        <taxon>Pseudomonadati</taxon>
        <taxon>Pseudomonadota</taxon>
        <taxon>Gammaproteobacteria</taxon>
        <taxon>Methylococcales</taxon>
        <taxon>Methylococcaceae</taxon>
        <taxon>Methylomarinum</taxon>
    </lineage>
</organism>
<evidence type="ECO:0000259" key="14">
    <source>
        <dbReference type="Pfam" id="PF08245"/>
    </source>
</evidence>
<dbReference type="GO" id="GO:0009252">
    <property type="term" value="P:peptidoglycan biosynthetic process"/>
    <property type="evidence" value="ECO:0007669"/>
    <property type="project" value="UniProtKB-UniRule"/>
</dbReference>
<dbReference type="InterPro" id="IPR036565">
    <property type="entry name" value="Mur-like_cat_sf"/>
</dbReference>
<proteinExistence type="inferred from homology"/>
<dbReference type="HAMAP" id="MF_02019">
    <property type="entry name" value="MurF"/>
    <property type="match status" value="1"/>
</dbReference>
<dbReference type="EMBL" id="CP157743">
    <property type="protein sequence ID" value="XBS21735.1"/>
    <property type="molecule type" value="Genomic_DNA"/>
</dbReference>
<dbReference type="Pfam" id="PF01225">
    <property type="entry name" value="Mur_ligase"/>
    <property type="match status" value="1"/>
</dbReference>
<dbReference type="GO" id="GO:0071555">
    <property type="term" value="P:cell wall organization"/>
    <property type="evidence" value="ECO:0007669"/>
    <property type="project" value="UniProtKB-KW"/>
</dbReference>
<dbReference type="Gene3D" id="3.90.190.20">
    <property type="entry name" value="Mur ligase, C-terminal domain"/>
    <property type="match status" value="1"/>
</dbReference>
<dbReference type="SUPFAM" id="SSF63418">
    <property type="entry name" value="MurE/MurF N-terminal domain"/>
    <property type="match status" value="1"/>
</dbReference>
<keyword evidence="4 10" id="KW-0547">Nucleotide-binding</keyword>
<evidence type="ECO:0000256" key="5">
    <source>
        <dbReference type="ARBA" id="ARBA00022840"/>
    </source>
</evidence>
<evidence type="ECO:0000256" key="8">
    <source>
        <dbReference type="ARBA" id="ARBA00023306"/>
    </source>
</evidence>
<dbReference type="Gene3D" id="3.40.1190.10">
    <property type="entry name" value="Mur-like, catalytic domain"/>
    <property type="match status" value="1"/>
</dbReference>
<keyword evidence="3 10" id="KW-0132">Cell division</keyword>
<feature type="binding site" evidence="10">
    <location>
        <begin position="106"/>
        <end position="112"/>
    </location>
    <ligand>
        <name>ATP</name>
        <dbReference type="ChEBI" id="CHEBI:30616"/>
    </ligand>
</feature>
<keyword evidence="6 10" id="KW-0133">Cell shape</keyword>
<dbReference type="InterPro" id="IPR035911">
    <property type="entry name" value="MurE/MurF_N"/>
</dbReference>
<dbReference type="NCBIfam" id="TIGR01143">
    <property type="entry name" value="murF"/>
    <property type="match status" value="1"/>
</dbReference>
<evidence type="ECO:0000259" key="12">
    <source>
        <dbReference type="Pfam" id="PF01225"/>
    </source>
</evidence>
<dbReference type="InterPro" id="IPR051046">
    <property type="entry name" value="MurCDEF_CellWall_CoF430Synth"/>
</dbReference>
<comment type="similarity">
    <text evidence="10">Belongs to the MurCDEF family. MurF subfamily.</text>
</comment>
<dbReference type="AlphaFoldDB" id="A0AAU7NXN3"/>
<dbReference type="InterPro" id="IPR004101">
    <property type="entry name" value="Mur_ligase_C"/>
</dbReference>
<evidence type="ECO:0000256" key="10">
    <source>
        <dbReference type="HAMAP-Rule" id="MF_02019"/>
    </source>
</evidence>
<dbReference type="PANTHER" id="PTHR43024:SF1">
    <property type="entry name" value="UDP-N-ACETYLMURAMOYL-TRIPEPTIDE--D-ALANYL-D-ALANINE LIGASE"/>
    <property type="match status" value="1"/>
</dbReference>
<evidence type="ECO:0000256" key="3">
    <source>
        <dbReference type="ARBA" id="ARBA00022618"/>
    </source>
</evidence>
<evidence type="ECO:0000256" key="2">
    <source>
        <dbReference type="ARBA" id="ARBA00022598"/>
    </source>
</evidence>
<dbReference type="GO" id="GO:0047480">
    <property type="term" value="F:UDP-N-acetylmuramoyl-tripeptide-D-alanyl-D-alanine ligase activity"/>
    <property type="evidence" value="ECO:0007669"/>
    <property type="project" value="UniProtKB-UniRule"/>
</dbReference>
<dbReference type="InterPro" id="IPR005863">
    <property type="entry name" value="UDP-N-AcMur_synth"/>
</dbReference>
<feature type="domain" description="Mur ligase N-terminal catalytic" evidence="12">
    <location>
        <begin position="23"/>
        <end position="96"/>
    </location>
</feature>
<dbReference type="GO" id="GO:0008360">
    <property type="term" value="P:regulation of cell shape"/>
    <property type="evidence" value="ECO:0007669"/>
    <property type="project" value="UniProtKB-KW"/>
</dbReference>
<keyword evidence="2 10" id="KW-0436">Ligase</keyword>
<dbReference type="RefSeq" id="WP_305909271.1">
    <property type="nucleotide sequence ID" value="NZ_CP157743.1"/>
</dbReference>
<evidence type="ECO:0000256" key="6">
    <source>
        <dbReference type="ARBA" id="ARBA00022960"/>
    </source>
</evidence>
<dbReference type="GO" id="GO:0051301">
    <property type="term" value="P:cell division"/>
    <property type="evidence" value="ECO:0007669"/>
    <property type="project" value="UniProtKB-KW"/>
</dbReference>
<evidence type="ECO:0000256" key="7">
    <source>
        <dbReference type="ARBA" id="ARBA00022984"/>
    </source>
</evidence>
<keyword evidence="8 10" id="KW-0131">Cell cycle</keyword>
<dbReference type="PANTHER" id="PTHR43024">
    <property type="entry name" value="UDP-N-ACETYLMURAMOYL-TRIPEPTIDE--D-ALANYL-D-ALANINE LIGASE"/>
    <property type="match status" value="1"/>
</dbReference>
<comment type="function">
    <text evidence="10 11">Involved in cell wall formation. Catalyzes the final step in the synthesis of UDP-N-acetylmuramoyl-pentapeptide, the precursor of murein.</text>
</comment>
<reference evidence="15 16" key="1">
    <citation type="journal article" date="2024" name="Microbiology">
        <title>Methylomarinum rosea sp. nov., a novel halophilic methanotrophic bacterium from the hypersaline Lake Elton.</title>
        <authorList>
            <person name="Suleimanov R.Z."/>
            <person name="Oshkin I.Y."/>
            <person name="Danilova O.V."/>
            <person name="Suzina N.E."/>
            <person name="Dedysh S.N."/>
        </authorList>
    </citation>
    <scope>NUCLEOTIDE SEQUENCE [LARGE SCALE GENOMIC DNA]</scope>
    <source>
        <strain evidence="15 16">Ch1-1</strain>
    </source>
</reference>